<keyword evidence="7" id="KW-1185">Reference proteome</keyword>
<reference evidence="6" key="1">
    <citation type="submission" date="2022-01" db="UniProtKB">
        <authorList>
            <consortium name="EnsemblMetazoa"/>
        </authorList>
    </citation>
    <scope>IDENTIFICATION</scope>
</reference>
<comment type="subcellular location">
    <subcellularLocation>
        <location evidence="1">Nucleus</location>
    </subcellularLocation>
</comment>
<dbReference type="InterPro" id="IPR015943">
    <property type="entry name" value="WD40/YVTN_repeat-like_dom_sf"/>
</dbReference>
<dbReference type="GO" id="GO:0005643">
    <property type="term" value="C:nuclear pore"/>
    <property type="evidence" value="ECO:0007669"/>
    <property type="project" value="UniProtKB-ARBA"/>
</dbReference>
<dbReference type="GO" id="GO:0008139">
    <property type="term" value="F:nuclear localization sequence binding"/>
    <property type="evidence" value="ECO:0007669"/>
    <property type="project" value="TreeGrafter"/>
</dbReference>
<evidence type="ECO:0000313" key="6">
    <source>
        <dbReference type="EnsemblMetazoa" id="XP_014242713.1"/>
    </source>
</evidence>
<evidence type="ECO:0000259" key="5">
    <source>
        <dbReference type="Pfam" id="PF16755"/>
    </source>
</evidence>
<dbReference type="PANTHER" id="PTHR23193">
    <property type="entry name" value="NUCLEAR PORE COMPLEX PROTEIN NUP"/>
    <property type="match status" value="1"/>
</dbReference>
<keyword evidence="3" id="KW-0539">Nucleus</keyword>
<dbReference type="Pfam" id="PF16755">
    <property type="entry name" value="Beta-prop_NUP159_NUP214"/>
    <property type="match status" value="1"/>
</dbReference>
<proteinExistence type="predicted"/>
<dbReference type="InterPro" id="IPR025574">
    <property type="entry name" value="Nucleoporin_FG_rpt"/>
</dbReference>
<keyword evidence="2" id="KW-0813">Transport</keyword>
<feature type="domain" description="Nucleoporin Nup159/Nup146 N-terminal" evidence="5">
    <location>
        <begin position="38"/>
        <end position="384"/>
    </location>
</feature>
<feature type="compositionally biased region" description="Polar residues" evidence="4">
    <location>
        <begin position="1822"/>
        <end position="1831"/>
    </location>
</feature>
<feature type="region of interest" description="Disordered" evidence="4">
    <location>
        <begin position="482"/>
        <end position="515"/>
    </location>
</feature>
<dbReference type="OMA" id="WLSTFQF"/>
<organism evidence="6 7">
    <name type="scientific">Cimex lectularius</name>
    <name type="common">Bed bug</name>
    <name type="synonym">Acanthia lectularia</name>
    <dbReference type="NCBI Taxonomy" id="79782"/>
    <lineage>
        <taxon>Eukaryota</taxon>
        <taxon>Metazoa</taxon>
        <taxon>Ecdysozoa</taxon>
        <taxon>Arthropoda</taxon>
        <taxon>Hexapoda</taxon>
        <taxon>Insecta</taxon>
        <taxon>Pterygota</taxon>
        <taxon>Neoptera</taxon>
        <taxon>Paraneoptera</taxon>
        <taxon>Hemiptera</taxon>
        <taxon>Heteroptera</taxon>
        <taxon>Panheteroptera</taxon>
        <taxon>Cimicomorpha</taxon>
        <taxon>Cimicidae</taxon>
        <taxon>Cimex</taxon>
    </lineage>
</organism>
<evidence type="ECO:0000256" key="4">
    <source>
        <dbReference type="SAM" id="MobiDB-lite"/>
    </source>
</evidence>
<dbReference type="KEGG" id="clec:106662838"/>
<dbReference type="GO" id="GO:0017056">
    <property type="term" value="F:structural constituent of nuclear pore"/>
    <property type="evidence" value="ECO:0007669"/>
    <property type="project" value="TreeGrafter"/>
</dbReference>
<dbReference type="EnsemblMetazoa" id="XM_014387227.2">
    <property type="protein sequence ID" value="XP_014242713.1"/>
    <property type="gene ID" value="LOC106662838"/>
</dbReference>
<dbReference type="OrthoDB" id="248320at2759"/>
<feature type="region of interest" description="Disordered" evidence="4">
    <location>
        <begin position="596"/>
        <end position="652"/>
    </location>
</feature>
<accession>A0A8I6RCG7</accession>
<dbReference type="Gene3D" id="2.130.10.10">
    <property type="entry name" value="YVTN repeat-like/Quinoprotein amine dehydrogenase"/>
    <property type="match status" value="1"/>
</dbReference>
<feature type="compositionally biased region" description="Polar residues" evidence="4">
    <location>
        <begin position="505"/>
        <end position="514"/>
    </location>
</feature>
<dbReference type="PANTHER" id="PTHR23193:SF46">
    <property type="entry name" value="NUCLEAR PORE COMPLEX PROTEIN NUP214"/>
    <property type="match status" value="1"/>
</dbReference>
<dbReference type="InterPro" id="IPR026054">
    <property type="entry name" value="Nucleoporin"/>
</dbReference>
<dbReference type="Pfam" id="PF13634">
    <property type="entry name" value="Nucleoporin_FG"/>
    <property type="match status" value="2"/>
</dbReference>
<feature type="compositionally biased region" description="Polar residues" evidence="4">
    <location>
        <begin position="596"/>
        <end position="618"/>
    </location>
</feature>
<sequence>MENPPSHINALEEFKFKLLCQLQIFPNGSGPNCKTPLRLVATSNKYGLVFIGDNQGFQCIHTNSVILYFKNEFACKRGKIATYPRRHVPLESIPSHLDVNSDGEFLAVVTTHQDCPFLYVYSTQSFGSDVIEKKFQVTLSSTQGVKVLDIQWNPGVANMIGIVTSDGAAMVCEFTANGPTINSIPANSQSMCLCWSPKGKRIVIGSKGGSIMQYMPDMKVVKAIPTPSLPMKSIDVISIRWLSNTQYIVVYKDNKDQSGNTAVIVINVQQNQQPHFINYEDLCCGTLTERPEHYFIHIPPWSVIVLGCGNALETAVLKQSGDSWAQWIIDDGNRAELPLTEDHSDVYNVGMAFDFSSQFPVPIGENQTIDPVPLLLMLSHAGVLCLFHCINSVRDAPKLCSEKEYLSLHNFVNKAPETSQRTDAQPAGTNTGTTADLGYVEMPTLFNTGATRLPTGQATGNFQMSQPPVGQTSMAFQFPQSPMEQSSFGFQSTSQSQPVQLKIPQPTTSVPKSTSLQFQGSLGGFQQVPQKTDQIQKPNLFNQAQNTATGTSVAAPVATSPMVPIFGLNTSKNSNKALDTNNSYGFFGQQPVTTVATTKSMPSSAPTPTQPENNTEASVSKPAQAMPQKTEDPVESKKASAEALEKEKREKEKAIVDSLIKESKSVENEFNDFKKKIAKFDLTPGDESVLISIPNKVADLELFEKDLSETTSTQSSEVNVLRCSLVEIYGWVENIKAKDRQVKSQRYLDCLESQALDPIVKRHLRSIEQQMHFFESQVKQVTASLDSLWSNYKSKNKNTIDVPNLESIYEAIVNQTYILAVQKNIVSELQNKIKQVLRNKTIVPQVIEYSSPSYNSKTGGSDLDILADKLLHTKINNKSPSKSFKETSYRYIVLANAKKHLSSSKENILIQWHKSHKVISTKAAKPYSFSDEDEELYKSPLSPVSIVEKVTTPTKEESPAVQEPVQQKPITSKSPFTLSGKTSSAPSSNLSSLQFAYSTVTKAPSVPVVKESTKSTAISTAAISTAFPTSTFTVSEMGKNSFGTDVQITKAPPKTSASPVSNVIMYEEVSNTTPVKPTKTVSLSQFTNSTIFGGSQDVSSSLTSSWLSASGSAFKLPTSSTATTTTSATSQPTSQPFAQFALTNTQVSLGAPAKTESSTNIKTSVAAATTSTSLATPTTRVENTSVVNPSTEASSIFGSNSSFSLLSLGGSAFSFPSLSSTPSTTSTKLTTAAETTVNSKSTNVAPTAKPAASDVSFDQSKFSPISFSETSVSTAPTSVSLMPSLITTETQVVSFTTTPQEQSKVTSTSSVMTTGTTSTTNISTTKSIFPILSTAATTSTTTAPSLFGSTSFSSPSFFSNSSTANVFGGSSIFGTSASSLPTATTVSTVSTASSLFGGTTSSITFGSPVTTTSSTTTSVSQQSVFNMSSPSSQPSIFGGTPATTSASVFGSSNMTTPVFGSPATTSTSIFGSPISTPLFGTPSTTTTSSIQPIFGGTPSTTSSLFGSPVTAVTTSTTLFGSPATAVTTSTSLFGSPATAVTTSTSLFGSPATTVTTSTSLFGSPATAVTTSASVFGAAQALGSTSFFSTPSTIGNAFMNQPQSPQPFGGAQPQTTSSFNTPFFQKSTPTTNVFGAPAFGQNAAITASSMFTGTSTFKQTSENIFGNATTPNKFATNSGSIFGGSSFSSPTQQPTFSSGQTGGLFGSSNAFSNVGQPNVSQSGFGSQPTFGSSGTSIFGGQTTFGTAPTFGSSATFGSPKKVFGDAAPKSTFGSPTQQSSTFENLAGQNTLTFGNLAQNQGGFNSTFGNASPTQQPAFPATTFGGSSFSNWR</sequence>
<dbReference type="GeneID" id="106662838"/>
<feature type="compositionally biased region" description="Polar residues" evidence="4">
    <location>
        <begin position="964"/>
        <end position="982"/>
    </location>
</feature>
<feature type="compositionally biased region" description="Basic and acidic residues" evidence="4">
    <location>
        <begin position="629"/>
        <end position="652"/>
    </location>
</feature>
<feature type="compositionally biased region" description="Polar residues" evidence="4">
    <location>
        <begin position="417"/>
        <end position="434"/>
    </location>
</feature>
<dbReference type="Proteomes" id="UP000494040">
    <property type="component" value="Unassembled WGS sequence"/>
</dbReference>
<dbReference type="GO" id="GO:0006405">
    <property type="term" value="P:RNA export from nucleus"/>
    <property type="evidence" value="ECO:0007669"/>
    <property type="project" value="TreeGrafter"/>
</dbReference>
<feature type="compositionally biased region" description="Low complexity" evidence="4">
    <location>
        <begin position="485"/>
        <end position="497"/>
    </location>
</feature>
<feature type="region of interest" description="Disordered" evidence="4">
    <location>
        <begin position="417"/>
        <end position="436"/>
    </location>
</feature>
<evidence type="ECO:0000313" key="7">
    <source>
        <dbReference type="Proteomes" id="UP000494040"/>
    </source>
</evidence>
<dbReference type="RefSeq" id="XP_014242713.1">
    <property type="nucleotide sequence ID" value="XM_014387227.2"/>
</dbReference>
<feature type="region of interest" description="Disordered" evidence="4">
    <location>
        <begin position="1811"/>
        <end position="1831"/>
    </location>
</feature>
<feature type="region of interest" description="Disordered" evidence="4">
    <location>
        <begin position="951"/>
        <end position="988"/>
    </location>
</feature>
<dbReference type="SUPFAM" id="SSF117289">
    <property type="entry name" value="Nucleoporin domain"/>
    <property type="match status" value="1"/>
</dbReference>
<protein>
    <recommendedName>
        <fullName evidence="5">Nucleoporin Nup159/Nup146 N-terminal domain-containing protein</fullName>
    </recommendedName>
</protein>
<evidence type="ECO:0000256" key="2">
    <source>
        <dbReference type="ARBA" id="ARBA00022448"/>
    </source>
</evidence>
<dbReference type="GO" id="GO:0006606">
    <property type="term" value="P:protein import into nucleus"/>
    <property type="evidence" value="ECO:0007669"/>
    <property type="project" value="TreeGrafter"/>
</dbReference>
<dbReference type="InterPro" id="IPR039462">
    <property type="entry name" value="Nup159/Nup146_N"/>
</dbReference>
<name>A0A8I6RCG7_CIMLE</name>
<evidence type="ECO:0000256" key="1">
    <source>
        <dbReference type="ARBA" id="ARBA00004123"/>
    </source>
</evidence>
<evidence type="ECO:0000256" key="3">
    <source>
        <dbReference type="ARBA" id="ARBA00023242"/>
    </source>
</evidence>